<feature type="non-terminal residue" evidence="1">
    <location>
        <position position="32"/>
    </location>
</feature>
<accession>A0A392VKX4</accession>
<reference evidence="1 2" key="1">
    <citation type="journal article" date="2018" name="Front. Plant Sci.">
        <title>Red Clover (Trifolium pratense) and Zigzag Clover (T. medium) - A Picture of Genomic Similarities and Differences.</title>
        <authorList>
            <person name="Dluhosova J."/>
            <person name="Istvanek J."/>
            <person name="Nedelnik J."/>
            <person name="Repkova J."/>
        </authorList>
    </citation>
    <scope>NUCLEOTIDE SEQUENCE [LARGE SCALE GENOMIC DNA]</scope>
    <source>
        <strain evidence="2">cv. 10/8</strain>
        <tissue evidence="1">Leaf</tissue>
    </source>
</reference>
<protein>
    <submittedName>
        <fullName evidence="1">Uncharacterized protein</fullName>
    </submittedName>
</protein>
<evidence type="ECO:0000313" key="1">
    <source>
        <dbReference type="EMBL" id="MCI88082.1"/>
    </source>
</evidence>
<organism evidence="1 2">
    <name type="scientific">Trifolium medium</name>
    <dbReference type="NCBI Taxonomy" id="97028"/>
    <lineage>
        <taxon>Eukaryota</taxon>
        <taxon>Viridiplantae</taxon>
        <taxon>Streptophyta</taxon>
        <taxon>Embryophyta</taxon>
        <taxon>Tracheophyta</taxon>
        <taxon>Spermatophyta</taxon>
        <taxon>Magnoliopsida</taxon>
        <taxon>eudicotyledons</taxon>
        <taxon>Gunneridae</taxon>
        <taxon>Pentapetalae</taxon>
        <taxon>rosids</taxon>
        <taxon>fabids</taxon>
        <taxon>Fabales</taxon>
        <taxon>Fabaceae</taxon>
        <taxon>Papilionoideae</taxon>
        <taxon>50 kb inversion clade</taxon>
        <taxon>NPAAA clade</taxon>
        <taxon>Hologalegina</taxon>
        <taxon>IRL clade</taxon>
        <taxon>Trifolieae</taxon>
        <taxon>Trifolium</taxon>
    </lineage>
</organism>
<dbReference type="EMBL" id="LXQA011183169">
    <property type="protein sequence ID" value="MCI88082.1"/>
    <property type="molecule type" value="Genomic_DNA"/>
</dbReference>
<evidence type="ECO:0000313" key="2">
    <source>
        <dbReference type="Proteomes" id="UP000265520"/>
    </source>
</evidence>
<sequence length="32" mass="3384">MVINGEAVPVVQNKITDAGFNELVLIPMGADK</sequence>
<dbReference type="AlphaFoldDB" id="A0A392VKX4"/>
<proteinExistence type="predicted"/>
<comment type="caution">
    <text evidence="1">The sequence shown here is derived from an EMBL/GenBank/DDBJ whole genome shotgun (WGS) entry which is preliminary data.</text>
</comment>
<dbReference type="Proteomes" id="UP000265520">
    <property type="component" value="Unassembled WGS sequence"/>
</dbReference>
<name>A0A392VKX4_9FABA</name>
<keyword evidence="2" id="KW-1185">Reference proteome</keyword>